<dbReference type="AlphaFoldDB" id="A0A438MI34"/>
<organism evidence="2 3">
    <name type="scientific">Nonomuraea polychroma</name>
    <dbReference type="NCBI Taxonomy" id="46176"/>
    <lineage>
        <taxon>Bacteria</taxon>
        <taxon>Bacillati</taxon>
        <taxon>Actinomycetota</taxon>
        <taxon>Actinomycetes</taxon>
        <taxon>Streptosporangiales</taxon>
        <taxon>Streptosporangiaceae</taxon>
        <taxon>Nonomuraea</taxon>
    </lineage>
</organism>
<feature type="signal peptide" evidence="1">
    <location>
        <begin position="1"/>
        <end position="24"/>
    </location>
</feature>
<evidence type="ECO:0000256" key="1">
    <source>
        <dbReference type="SAM" id="SignalP"/>
    </source>
</evidence>
<protein>
    <recommendedName>
        <fullName evidence="4">Secreted protein</fullName>
    </recommendedName>
</protein>
<keyword evidence="3" id="KW-1185">Reference proteome</keyword>
<gene>
    <name evidence="2" type="ORF">EDD27_7868</name>
</gene>
<name>A0A438MI34_9ACTN</name>
<reference evidence="2 3" key="1">
    <citation type="submission" date="2019-01" db="EMBL/GenBank/DDBJ databases">
        <title>Sequencing the genomes of 1000 actinobacteria strains.</title>
        <authorList>
            <person name="Klenk H.-P."/>
        </authorList>
    </citation>
    <scope>NUCLEOTIDE SEQUENCE [LARGE SCALE GENOMIC DNA]</scope>
    <source>
        <strain evidence="2 3">DSM 43925</strain>
    </source>
</reference>
<sequence>MLRRISVAALAGLAIFTATSAVSAASAASATGTPSGTAHADSWYKSKIRFKTKSSCLAHGKTYYNTYKCVRAIPLVPKGYWLFYKREPL</sequence>
<keyword evidence="1" id="KW-0732">Signal</keyword>
<evidence type="ECO:0000313" key="2">
    <source>
        <dbReference type="EMBL" id="RVX45091.1"/>
    </source>
</evidence>
<comment type="caution">
    <text evidence="2">The sequence shown here is derived from an EMBL/GenBank/DDBJ whole genome shotgun (WGS) entry which is preliminary data.</text>
</comment>
<evidence type="ECO:0008006" key="4">
    <source>
        <dbReference type="Google" id="ProtNLM"/>
    </source>
</evidence>
<accession>A0A438MI34</accession>
<feature type="chain" id="PRO_5039411784" description="Secreted protein" evidence="1">
    <location>
        <begin position="25"/>
        <end position="89"/>
    </location>
</feature>
<dbReference type="Proteomes" id="UP000284824">
    <property type="component" value="Unassembled WGS sequence"/>
</dbReference>
<evidence type="ECO:0000313" key="3">
    <source>
        <dbReference type="Proteomes" id="UP000284824"/>
    </source>
</evidence>
<dbReference type="EMBL" id="SAUN01000001">
    <property type="protein sequence ID" value="RVX45091.1"/>
    <property type="molecule type" value="Genomic_DNA"/>
</dbReference>
<proteinExistence type="predicted"/>